<dbReference type="Pfam" id="PF01425">
    <property type="entry name" value="Amidase"/>
    <property type="match status" value="2"/>
</dbReference>
<dbReference type="EMBL" id="QJQB01000253">
    <property type="protein sequence ID" value="PYA68282.1"/>
    <property type="molecule type" value="Genomic_DNA"/>
</dbReference>
<evidence type="ECO:0000313" key="2">
    <source>
        <dbReference type="EMBL" id="PYA68282.1"/>
    </source>
</evidence>
<accession>A0ABX5NH79</accession>
<dbReference type="InterPro" id="IPR000120">
    <property type="entry name" value="Amidase"/>
</dbReference>
<comment type="caution">
    <text evidence="2">The sequence shown here is derived from an EMBL/GenBank/DDBJ whole genome shotgun (WGS) entry which is preliminary data.</text>
</comment>
<evidence type="ECO:0000313" key="3">
    <source>
        <dbReference type="Proteomes" id="UP000247823"/>
    </source>
</evidence>
<proteinExistence type="predicted"/>
<feature type="domain" description="Amidase" evidence="1">
    <location>
        <begin position="136"/>
        <end position="254"/>
    </location>
</feature>
<dbReference type="InterPro" id="IPR023631">
    <property type="entry name" value="Amidase_dom"/>
</dbReference>
<protein>
    <recommendedName>
        <fullName evidence="1">Amidase domain-containing protein</fullName>
    </recommendedName>
</protein>
<organism evidence="2 3">
    <name type="scientific">Serratia marcescens</name>
    <dbReference type="NCBI Taxonomy" id="615"/>
    <lineage>
        <taxon>Bacteria</taxon>
        <taxon>Pseudomonadati</taxon>
        <taxon>Pseudomonadota</taxon>
        <taxon>Gammaproteobacteria</taxon>
        <taxon>Enterobacterales</taxon>
        <taxon>Yersiniaceae</taxon>
        <taxon>Serratia</taxon>
    </lineage>
</organism>
<sequence length="266" mass="28764">MRIPAALTGAVGFKPSYGAVSTEGVFPLSRSLDHVGIIAGSPADVAAVYAALVPDAAPSTVADVAGLRLHWVPSAAFGPQDPRVVTMTEAWLRAVCGRRLPVAAEIAPWASEMQLILGQIQKSEAYEVHAERVAERPELFQPEVLQRLVASREVRGWEYVRALARREVLSRRFARLFERCDVLLMPTVPVCAPALYARTLFLDGRACGVRDALLSLTSIWNLLGLPAITIPCGRLDGLPVGCQLIAAKGRDRLLIDTARQLLAAAR</sequence>
<name>A0ABX5NH79_SERMA</name>
<dbReference type="InterPro" id="IPR036928">
    <property type="entry name" value="AS_sf"/>
</dbReference>
<dbReference type="PANTHER" id="PTHR11895:SF176">
    <property type="entry name" value="AMIDASE AMID-RELATED"/>
    <property type="match status" value="1"/>
</dbReference>
<dbReference type="PANTHER" id="PTHR11895">
    <property type="entry name" value="TRANSAMIDASE"/>
    <property type="match status" value="1"/>
</dbReference>
<evidence type="ECO:0000259" key="1">
    <source>
        <dbReference type="Pfam" id="PF01425"/>
    </source>
</evidence>
<dbReference type="Proteomes" id="UP000247823">
    <property type="component" value="Unassembled WGS sequence"/>
</dbReference>
<dbReference type="SUPFAM" id="SSF75304">
    <property type="entry name" value="Amidase signature (AS) enzymes"/>
    <property type="match status" value="1"/>
</dbReference>
<feature type="domain" description="Amidase" evidence="1">
    <location>
        <begin position="2"/>
        <end position="53"/>
    </location>
</feature>
<gene>
    <name evidence="2" type="ORF">DMW51_11075</name>
</gene>
<keyword evidence="3" id="KW-1185">Reference proteome</keyword>
<reference evidence="3" key="1">
    <citation type="submission" date="2018-06" db="EMBL/GenBank/DDBJ databases">
        <title>Serratia marcescens genome sequencing and assembly.</title>
        <authorList>
            <person name="Martins R.C."/>
            <person name="Perdigao-Neto L.V."/>
            <person name="Costa S.F."/>
            <person name="Levin A.S.S."/>
        </authorList>
    </citation>
    <scope>NUCLEOTIDE SEQUENCE [LARGE SCALE GENOMIC DNA]</scope>
    <source>
        <strain evidence="3">1283</strain>
    </source>
</reference>
<dbReference type="Gene3D" id="3.90.1300.10">
    <property type="entry name" value="Amidase signature (AS) domain"/>
    <property type="match status" value="1"/>
</dbReference>
<reference evidence="2 3" key="2">
    <citation type="submission" date="2018-06" db="EMBL/GenBank/DDBJ databases">
        <title>Serratia marcescens genome sequencing and assembly.</title>
        <authorList>
            <person name="Martins R.C.R."/>
            <person name="Perdigao-Neto L.V."/>
            <person name="Costa S.F."/>
            <person name="Levin A.S.S."/>
        </authorList>
    </citation>
    <scope>NUCLEOTIDE SEQUENCE [LARGE SCALE GENOMIC DNA]</scope>
    <source>
        <strain evidence="2 3">1283</strain>
    </source>
</reference>